<keyword evidence="6" id="KW-0130">Cell adhesion</keyword>
<proteinExistence type="inferred from homology"/>
<dbReference type="InterPro" id="IPR002126">
    <property type="entry name" value="Cadherin-like_dom"/>
</dbReference>
<dbReference type="InterPro" id="IPR013320">
    <property type="entry name" value="ConA-like_dom_sf"/>
</dbReference>
<evidence type="ECO:0000313" key="20">
    <source>
        <dbReference type="Proteomes" id="UP001497497"/>
    </source>
</evidence>
<dbReference type="GO" id="GO:0007156">
    <property type="term" value="P:homophilic cell adhesion via plasma membrane adhesion molecules"/>
    <property type="evidence" value="ECO:0007669"/>
    <property type="project" value="InterPro"/>
</dbReference>
<keyword evidence="7 16" id="KW-1133">Transmembrane helix</keyword>
<evidence type="ECO:0000256" key="14">
    <source>
        <dbReference type="PROSITE-ProRule" id="PRU00043"/>
    </source>
</evidence>
<dbReference type="InterPro" id="IPR015919">
    <property type="entry name" value="Cadherin-like_sf"/>
</dbReference>
<evidence type="ECO:0000256" key="9">
    <source>
        <dbReference type="ARBA" id="ARBA00023136"/>
    </source>
</evidence>
<dbReference type="SUPFAM" id="SSF49313">
    <property type="entry name" value="Cadherin-like"/>
    <property type="match status" value="2"/>
</dbReference>
<evidence type="ECO:0000259" key="18">
    <source>
        <dbReference type="PROSITE" id="PS50268"/>
    </source>
</evidence>
<dbReference type="GO" id="GO:0051965">
    <property type="term" value="P:positive regulation of synapse assembly"/>
    <property type="evidence" value="ECO:0007669"/>
    <property type="project" value="TreeGrafter"/>
</dbReference>
<feature type="signal peptide" evidence="17">
    <location>
        <begin position="1"/>
        <end position="19"/>
    </location>
</feature>
<evidence type="ECO:0000256" key="3">
    <source>
        <dbReference type="ARBA" id="ARBA00022729"/>
    </source>
</evidence>
<gene>
    <name evidence="19" type="ORF">GSLYS_00009490001</name>
</gene>
<evidence type="ECO:0000256" key="15">
    <source>
        <dbReference type="SAM" id="MobiDB-lite"/>
    </source>
</evidence>
<evidence type="ECO:0000256" key="8">
    <source>
        <dbReference type="ARBA" id="ARBA00023018"/>
    </source>
</evidence>
<evidence type="ECO:0000256" key="1">
    <source>
        <dbReference type="ARBA" id="ARBA00022475"/>
    </source>
</evidence>
<evidence type="ECO:0000256" key="7">
    <source>
        <dbReference type="ARBA" id="ARBA00022989"/>
    </source>
</evidence>
<dbReference type="GO" id="GO:0050806">
    <property type="term" value="P:positive regulation of synaptic transmission"/>
    <property type="evidence" value="ECO:0007669"/>
    <property type="project" value="TreeGrafter"/>
</dbReference>
<reference evidence="19 20" key="1">
    <citation type="submission" date="2024-04" db="EMBL/GenBank/DDBJ databases">
        <authorList>
            <consortium name="Genoscope - CEA"/>
            <person name="William W."/>
        </authorList>
    </citation>
    <scope>NUCLEOTIDE SEQUENCE [LARGE SCALE GENOMIC DNA]</scope>
</reference>
<dbReference type="PANTHER" id="PTHR14139:SF2">
    <property type="entry name" value="CALSYNTENIN-1"/>
    <property type="match status" value="1"/>
</dbReference>
<keyword evidence="3 17" id="KW-0732">Signal</keyword>
<dbReference type="PROSITE" id="PS50268">
    <property type="entry name" value="CADHERIN_2"/>
    <property type="match status" value="2"/>
</dbReference>
<feature type="chain" id="PRO_5043516950" description="Cadherin domain-containing protein" evidence="17">
    <location>
        <begin position="20"/>
        <end position="988"/>
    </location>
</feature>
<dbReference type="GO" id="GO:0045211">
    <property type="term" value="C:postsynaptic membrane"/>
    <property type="evidence" value="ECO:0007669"/>
    <property type="project" value="UniProtKB-SubCell"/>
</dbReference>
<dbReference type="InterPro" id="IPR045588">
    <property type="entry name" value="CLSTN_C"/>
</dbReference>
<accession>A0AAV2HNA1</accession>
<keyword evidence="5 14" id="KW-0106">Calcium</keyword>
<dbReference type="GO" id="GO:0009986">
    <property type="term" value="C:cell surface"/>
    <property type="evidence" value="ECO:0007669"/>
    <property type="project" value="TreeGrafter"/>
</dbReference>
<organism evidence="19 20">
    <name type="scientific">Lymnaea stagnalis</name>
    <name type="common">Great pond snail</name>
    <name type="synonym">Helix stagnalis</name>
    <dbReference type="NCBI Taxonomy" id="6523"/>
    <lineage>
        <taxon>Eukaryota</taxon>
        <taxon>Metazoa</taxon>
        <taxon>Spiralia</taxon>
        <taxon>Lophotrochozoa</taxon>
        <taxon>Mollusca</taxon>
        <taxon>Gastropoda</taxon>
        <taxon>Heterobranchia</taxon>
        <taxon>Euthyneura</taxon>
        <taxon>Panpulmonata</taxon>
        <taxon>Hygrophila</taxon>
        <taxon>Lymnaeoidea</taxon>
        <taxon>Lymnaeidae</taxon>
        <taxon>Lymnaea</taxon>
    </lineage>
</organism>
<keyword evidence="4" id="KW-0677">Repeat</keyword>
<evidence type="ECO:0000256" key="11">
    <source>
        <dbReference type="ARBA" id="ARBA00023257"/>
    </source>
</evidence>
<dbReference type="Gene3D" id="2.60.120.200">
    <property type="match status" value="1"/>
</dbReference>
<dbReference type="Gene3D" id="2.60.40.60">
    <property type="entry name" value="Cadherins"/>
    <property type="match status" value="2"/>
</dbReference>
<feature type="domain" description="Cadherin" evidence="18">
    <location>
        <begin position="38"/>
        <end position="157"/>
    </location>
</feature>
<evidence type="ECO:0000256" key="4">
    <source>
        <dbReference type="ARBA" id="ARBA00022737"/>
    </source>
</evidence>
<feature type="compositionally biased region" description="Acidic residues" evidence="15">
    <location>
        <begin position="944"/>
        <end position="954"/>
    </location>
</feature>
<keyword evidence="20" id="KW-1185">Reference proteome</keyword>
<dbReference type="PANTHER" id="PTHR14139">
    <property type="entry name" value="CALSYNTENIN"/>
    <property type="match status" value="1"/>
</dbReference>
<feature type="domain" description="Cadherin" evidence="18">
    <location>
        <begin position="158"/>
        <end position="251"/>
    </location>
</feature>
<dbReference type="SMART" id="SM00112">
    <property type="entry name" value="CA"/>
    <property type="match status" value="2"/>
</dbReference>
<name>A0AAV2HNA1_LYMST</name>
<dbReference type="AlphaFoldDB" id="A0AAV2HNA1"/>
<keyword evidence="8" id="KW-0770">Synapse</keyword>
<keyword evidence="1" id="KW-1003">Cell membrane</keyword>
<comment type="similarity">
    <text evidence="13">Belongs to the calsyntenin family.</text>
</comment>
<evidence type="ECO:0000256" key="16">
    <source>
        <dbReference type="SAM" id="Phobius"/>
    </source>
</evidence>
<protein>
    <recommendedName>
        <fullName evidence="18">Cadherin domain-containing protein</fullName>
    </recommendedName>
</protein>
<evidence type="ECO:0000256" key="13">
    <source>
        <dbReference type="ARBA" id="ARBA00035015"/>
    </source>
</evidence>
<feature type="region of interest" description="Disordered" evidence="15">
    <location>
        <begin position="937"/>
        <end position="988"/>
    </location>
</feature>
<dbReference type="Pfam" id="PF19699">
    <property type="entry name" value="CLSTN_C"/>
    <property type="match status" value="1"/>
</dbReference>
<keyword evidence="2 16" id="KW-0812">Transmembrane</keyword>
<comment type="subcellular location">
    <subcellularLocation>
        <location evidence="12">Postsynaptic cell membrane</location>
        <topology evidence="12">Single-pass type I membrane protein</topology>
    </subcellularLocation>
</comment>
<keyword evidence="11" id="KW-0628">Postsynaptic cell membrane</keyword>
<keyword evidence="9 16" id="KW-0472">Membrane</keyword>
<keyword evidence="10" id="KW-0325">Glycoprotein</keyword>
<dbReference type="PRINTS" id="PR00205">
    <property type="entry name" value="CADHERIN"/>
</dbReference>
<dbReference type="SUPFAM" id="SSF49899">
    <property type="entry name" value="Concanavalin A-like lectins/glucanases"/>
    <property type="match status" value="1"/>
</dbReference>
<dbReference type="FunFam" id="2.60.40.60:FF:000025">
    <property type="entry name" value="Calsyntenin 1"/>
    <property type="match status" value="1"/>
</dbReference>
<dbReference type="EMBL" id="CAXITT010000204">
    <property type="protein sequence ID" value="CAL1535530.1"/>
    <property type="molecule type" value="Genomic_DNA"/>
</dbReference>
<dbReference type="Proteomes" id="UP001497497">
    <property type="component" value="Unassembled WGS sequence"/>
</dbReference>
<evidence type="ECO:0000256" key="2">
    <source>
        <dbReference type="ARBA" id="ARBA00022692"/>
    </source>
</evidence>
<comment type="caution">
    <text evidence="19">The sequence shown here is derived from an EMBL/GenBank/DDBJ whole genome shotgun (WGS) entry which is preliminary data.</text>
</comment>
<feature type="transmembrane region" description="Helical" evidence="16">
    <location>
        <begin position="866"/>
        <end position="888"/>
    </location>
</feature>
<evidence type="ECO:0000256" key="17">
    <source>
        <dbReference type="SAM" id="SignalP"/>
    </source>
</evidence>
<dbReference type="CDD" id="cd11304">
    <property type="entry name" value="Cadherin_repeat"/>
    <property type="match status" value="2"/>
</dbReference>
<sequence>MGKSTFILLVLVISPYVLALTEVNRYKPVIWSKILEHDKPAFHGEIKENERVVQLKPELVASDADELGGAKFICSYIISKNKRHPRTQPLPFEIVVTDKVTGAAEIRVKDGEKLNFEEHPFYKFGIVAEDCGIPPKQSTKAYVMIKVLDVDEFAPKFDNESYFAYVEEGKMYDAIVKIHASDQDESNAYKTICNYELLTPGVPFEISPDGVLRNKEPLDYSVHRNFILGAVATDCGGRKSEPVYINLAVTEKCRSGWTGLQDVLKYRAGSGQQRLAEGAALNLCDSDCKPAQVNVKLTLTTKHIGKGCDRDTYSVNSQRKLCGASGESVDLLPSPSSADWSHNIPTDDGHEMDQVFSFDGQNNALEVPESVFNHMLHKHFTISAWLRHGEPPKNSETKAPKEHILCMSDGDGMNRHHYGLYIHGEKLVLLLRKEAEDVESPEDMKVFRPAEFRWTIPQVSDDRWHHFAVSVDLQQENKDGGVHLYIDGKLLLTNEDNFEIIDDWPLHKTKKVHSTKLVVGACWQGADNTFSHYYKGYMAGLFVLKGKTESERVIKCLNNCKENLDFHAISDMSSGTSVSFNSEMTEFTISSRSVEEVNRLMGQVAYVNARTYPTPGYRTLTIETSLICEGQTVVLPLLEKRVLVEEQQEPVFVITGYSNLTRMVYEFERGLRVFHDIHIFARSRPLEESEDDDNDGQEDNETNKAAKLAMKLSKTMLQQSTEPKDEEFMIDECHVKADPPLNLFIEHLSLPTHLMEIHGLEWSETNDGVVIRNADTIPNYENVIRNIHYYHNKPEDLANRTLTLYCSSQNQRFISTKFIERLVAVHQAPPPPRPANIQSNVQGIHQSLKNPSIDSLHSPGAASSNLGMVAIIVVCVGFLLFMIVLGVIRIRAAHKRTQVVQVDEKQEMEWDNSALNITINPMEQEVRKELMFEYEDGARPTFPEDTDSDEDEESSMQGDYGDSTEDDEPVPQGKAPVGNDLEWDHTSF</sequence>
<evidence type="ECO:0000256" key="5">
    <source>
        <dbReference type="ARBA" id="ARBA00022837"/>
    </source>
</evidence>
<dbReference type="GO" id="GO:0005509">
    <property type="term" value="F:calcium ion binding"/>
    <property type="evidence" value="ECO:0007669"/>
    <property type="project" value="UniProtKB-UniRule"/>
</dbReference>
<evidence type="ECO:0000256" key="6">
    <source>
        <dbReference type="ARBA" id="ARBA00022889"/>
    </source>
</evidence>
<evidence type="ECO:0000256" key="10">
    <source>
        <dbReference type="ARBA" id="ARBA00023180"/>
    </source>
</evidence>
<evidence type="ECO:0000256" key="12">
    <source>
        <dbReference type="ARBA" id="ARBA00035006"/>
    </source>
</evidence>
<evidence type="ECO:0000313" key="19">
    <source>
        <dbReference type="EMBL" id="CAL1535530.1"/>
    </source>
</evidence>